<dbReference type="PANTHER" id="PTHR43179">
    <property type="entry name" value="RHAMNOSYLTRANSFERASE WBBL"/>
    <property type="match status" value="1"/>
</dbReference>
<dbReference type="SUPFAM" id="SSF53448">
    <property type="entry name" value="Nucleotide-diphospho-sugar transferases"/>
    <property type="match status" value="1"/>
</dbReference>
<dbReference type="InterPro" id="IPR029044">
    <property type="entry name" value="Nucleotide-diphossugar_trans"/>
</dbReference>
<dbReference type="Pfam" id="PF00535">
    <property type="entry name" value="Glycos_transf_2"/>
    <property type="match status" value="1"/>
</dbReference>
<protein>
    <submittedName>
        <fullName evidence="2">Glycosyl transferase family 2</fullName>
    </submittedName>
</protein>
<organism evidence="2 3">
    <name type="scientific">Candidatus Shapirobacteria bacterium CG07_land_8_20_14_0_80_39_12</name>
    <dbReference type="NCBI Taxonomy" id="1974480"/>
    <lineage>
        <taxon>Bacteria</taxon>
        <taxon>Candidatus Shapironibacteriota</taxon>
    </lineage>
</organism>
<dbReference type="Proteomes" id="UP000229559">
    <property type="component" value="Unassembled WGS sequence"/>
</dbReference>
<evidence type="ECO:0000313" key="3">
    <source>
        <dbReference type="Proteomes" id="UP000229559"/>
    </source>
</evidence>
<dbReference type="CDD" id="cd04186">
    <property type="entry name" value="GT_2_like_c"/>
    <property type="match status" value="1"/>
</dbReference>
<dbReference type="GO" id="GO:0016740">
    <property type="term" value="F:transferase activity"/>
    <property type="evidence" value="ECO:0007669"/>
    <property type="project" value="UniProtKB-KW"/>
</dbReference>
<proteinExistence type="predicted"/>
<gene>
    <name evidence="2" type="ORF">COT04_01945</name>
</gene>
<dbReference type="InterPro" id="IPR001173">
    <property type="entry name" value="Glyco_trans_2-like"/>
</dbReference>
<evidence type="ECO:0000259" key="1">
    <source>
        <dbReference type="Pfam" id="PF00535"/>
    </source>
</evidence>
<feature type="domain" description="Glycosyltransferase 2-like" evidence="1">
    <location>
        <begin position="7"/>
        <end position="142"/>
    </location>
</feature>
<evidence type="ECO:0000313" key="2">
    <source>
        <dbReference type="EMBL" id="PIU33094.1"/>
    </source>
</evidence>
<reference evidence="3" key="1">
    <citation type="submission" date="2017-09" db="EMBL/GenBank/DDBJ databases">
        <title>Depth-based differentiation of microbial function through sediment-hosted aquifers and enrichment of novel symbionts in the deep terrestrial subsurface.</title>
        <authorList>
            <person name="Probst A.J."/>
            <person name="Ladd B."/>
            <person name="Jarett J.K."/>
            <person name="Geller-Mcgrath D.E."/>
            <person name="Sieber C.M.K."/>
            <person name="Emerson J.B."/>
            <person name="Anantharaman K."/>
            <person name="Thomas B.C."/>
            <person name="Malmstrom R."/>
            <person name="Stieglmeier M."/>
            <person name="Klingl A."/>
            <person name="Woyke T."/>
            <person name="Ryan C.M."/>
            <person name="Banfield J.F."/>
        </authorList>
    </citation>
    <scope>NUCLEOTIDE SEQUENCE [LARGE SCALE GENOMIC DNA]</scope>
</reference>
<keyword evidence="2" id="KW-0808">Transferase</keyword>
<dbReference type="AlphaFoldDB" id="A0A2M6YPM9"/>
<dbReference type="EMBL" id="PEXA01000053">
    <property type="protein sequence ID" value="PIU33094.1"/>
    <property type="molecule type" value="Genomic_DNA"/>
</dbReference>
<accession>A0A2M6YPM9</accession>
<dbReference type="Gene3D" id="3.90.550.10">
    <property type="entry name" value="Spore Coat Polysaccharide Biosynthesis Protein SpsA, Chain A"/>
    <property type="match status" value="1"/>
</dbReference>
<dbReference type="PANTHER" id="PTHR43179:SF7">
    <property type="entry name" value="RHAMNOSYLTRANSFERASE WBBL"/>
    <property type="match status" value="1"/>
</dbReference>
<comment type="caution">
    <text evidence="2">The sequence shown here is derived from an EMBL/GenBank/DDBJ whole genome shotgun (WGS) entry which is preliminary data.</text>
</comment>
<name>A0A2M6YPM9_9BACT</name>
<sequence length="302" mass="34868">MEKIDLSIIIVNYNTKDFLKKCLESLQPVVRKTSFRTEIIIVDNSSSDDSLQFLNSLNWPNLKVIASKKNLGFAKANNLAIKKSSGRYILFLNPDTIVQKDTLKTMIKFMEENPKVGAATCRVELTDGQLDQACHRGFPTAWNAFCYFSGLGKLFPKSKIFAGYSLSYLPLDKIHEIDASAGAFLIVRREAGELLDWFNEDYFWYGEDLDFCYRLKQKGWKIMFVPTTKIIHYKGVASGIKKHSQKISPASKETKIRATKASIEVMRIFFKKHYQKKYPRFVYWLVMLGIKLLEKIRLSRIK</sequence>